<proteinExistence type="predicted"/>
<dbReference type="PANTHER" id="PTHR37203">
    <property type="match status" value="1"/>
</dbReference>
<dbReference type="EMBL" id="JBHZOL010000020">
    <property type="protein sequence ID" value="MFE4105142.1"/>
    <property type="molecule type" value="Genomic_DNA"/>
</dbReference>
<evidence type="ECO:0000313" key="2">
    <source>
        <dbReference type="Proteomes" id="UP001600165"/>
    </source>
</evidence>
<keyword evidence="2" id="KW-1185">Reference proteome</keyword>
<dbReference type="RefSeq" id="WP_377961192.1">
    <property type="nucleotide sequence ID" value="NZ_JBHZOL010000020.1"/>
</dbReference>
<dbReference type="PANTHER" id="PTHR37203:SF3">
    <property type="entry name" value="SLR0975 PROTEIN"/>
    <property type="match status" value="1"/>
</dbReference>
<name>A0ABW6IBI6_9CYAN</name>
<gene>
    <name evidence="1" type="ORF">ACFVKH_02555</name>
</gene>
<accession>A0ABW6IBI6</accession>
<reference evidence="1 2" key="1">
    <citation type="submission" date="2024-10" db="EMBL/GenBank/DDBJ databases">
        <authorList>
            <person name="Ratan Roy A."/>
            <person name="Morales Sandoval P.H."/>
            <person name="De Los Santos Villalobos S."/>
            <person name="Chakraborty S."/>
            <person name="Mukherjee J."/>
        </authorList>
    </citation>
    <scope>NUCLEOTIDE SEQUENCE [LARGE SCALE GENOMIC DNA]</scope>
    <source>
        <strain evidence="1 2">S1</strain>
    </source>
</reference>
<protein>
    <submittedName>
        <fullName evidence="1">YaaW family protein</fullName>
    </submittedName>
</protein>
<evidence type="ECO:0000313" key="1">
    <source>
        <dbReference type="EMBL" id="MFE4105142.1"/>
    </source>
</evidence>
<organism evidence="1 2">
    <name type="scientific">Almyronema epifaneia S1</name>
    <dbReference type="NCBI Taxonomy" id="2991925"/>
    <lineage>
        <taxon>Bacteria</taxon>
        <taxon>Bacillati</taxon>
        <taxon>Cyanobacteriota</taxon>
        <taxon>Cyanophyceae</taxon>
        <taxon>Nodosilineales</taxon>
        <taxon>Nodosilineaceae</taxon>
        <taxon>Almyronema</taxon>
        <taxon>Almyronema epifaneia</taxon>
    </lineage>
</organism>
<sequence length="279" mass="31525">MNELRSALDLATDEELQSLSDILFRPKFNPIDYFWADPAAVQCADRREWIDRIEARFRFLAADGLTVLQRRSDRLSYRQILVQICRYLKISFVPTLSTADLEAELFLALLEKTWQQLPPKQQQILRGKTRQAIDQSPQFHQLPRSLQQDPLSLLVTGSSALAVTSVVRPWLMQQIAQQFVLHLTRYQLAKQALLKGGTAAAFQLQNRAALQLASRGMALNAARYGAVRGLFACLGPALWTYFLVDLGWRAIATNYGRIIPVVFTLAQIRLTRADLAAAV</sequence>
<comment type="caution">
    <text evidence="1">The sequence shown here is derived from an EMBL/GenBank/DDBJ whole genome shotgun (WGS) entry which is preliminary data.</text>
</comment>
<dbReference type="Proteomes" id="UP001600165">
    <property type="component" value="Unassembled WGS sequence"/>
</dbReference>